<feature type="transmembrane region" description="Helical" evidence="8">
    <location>
        <begin position="449"/>
        <end position="473"/>
    </location>
</feature>
<dbReference type="GO" id="GO:0016020">
    <property type="term" value="C:membrane"/>
    <property type="evidence" value="ECO:0007669"/>
    <property type="project" value="UniProtKB-SubCell"/>
</dbReference>
<evidence type="ECO:0000256" key="2">
    <source>
        <dbReference type="ARBA" id="ARBA00005585"/>
    </source>
</evidence>
<comment type="subcellular location">
    <subcellularLocation>
        <location evidence="1">Membrane</location>
        <topology evidence="1">Multi-pass membrane protein</topology>
    </subcellularLocation>
</comment>
<proteinExistence type="inferred from homology"/>
<feature type="region of interest" description="Disordered" evidence="7">
    <location>
        <begin position="1966"/>
        <end position="2133"/>
    </location>
</feature>
<evidence type="ECO:0000256" key="7">
    <source>
        <dbReference type="SAM" id="MobiDB-lite"/>
    </source>
</evidence>
<feature type="compositionally biased region" description="Polar residues" evidence="7">
    <location>
        <begin position="707"/>
        <end position="719"/>
    </location>
</feature>
<feature type="transmembrane region" description="Helical" evidence="8">
    <location>
        <begin position="421"/>
        <end position="443"/>
    </location>
</feature>
<feature type="region of interest" description="Disordered" evidence="7">
    <location>
        <begin position="1656"/>
        <end position="1683"/>
    </location>
</feature>
<feature type="compositionally biased region" description="Polar residues" evidence="7">
    <location>
        <begin position="2145"/>
        <end position="2162"/>
    </location>
</feature>
<feature type="compositionally biased region" description="Basic and acidic residues" evidence="7">
    <location>
        <begin position="739"/>
        <end position="753"/>
    </location>
</feature>
<evidence type="ECO:0000256" key="6">
    <source>
        <dbReference type="ARBA" id="ARBA00023180"/>
    </source>
</evidence>
<feature type="transmembrane region" description="Helical" evidence="8">
    <location>
        <begin position="815"/>
        <end position="840"/>
    </location>
</feature>
<organism evidence="10">
    <name type="scientific">Toxoplasma gondii (strain ATCC 50861 / VEG)</name>
    <dbReference type="NCBI Taxonomy" id="432359"/>
    <lineage>
        <taxon>Eukaryota</taxon>
        <taxon>Sar</taxon>
        <taxon>Alveolata</taxon>
        <taxon>Apicomplexa</taxon>
        <taxon>Conoidasida</taxon>
        <taxon>Coccidia</taxon>
        <taxon>Eucoccidiorida</taxon>
        <taxon>Eimeriorina</taxon>
        <taxon>Sarcocystidae</taxon>
        <taxon>Toxoplasma</taxon>
    </lineage>
</organism>
<dbReference type="PROSITE" id="PS50156">
    <property type="entry name" value="SSD"/>
    <property type="match status" value="1"/>
</dbReference>
<evidence type="ECO:0000256" key="4">
    <source>
        <dbReference type="ARBA" id="ARBA00022989"/>
    </source>
</evidence>
<evidence type="ECO:0000256" key="8">
    <source>
        <dbReference type="SAM" id="Phobius"/>
    </source>
</evidence>
<feature type="region of interest" description="Disordered" evidence="7">
    <location>
        <begin position="163"/>
        <end position="216"/>
    </location>
</feature>
<dbReference type="InterPro" id="IPR003392">
    <property type="entry name" value="PTHD_SSD"/>
</dbReference>
<evidence type="ECO:0000256" key="1">
    <source>
        <dbReference type="ARBA" id="ARBA00004141"/>
    </source>
</evidence>
<feature type="domain" description="SSD" evidence="9">
    <location>
        <begin position="389"/>
        <end position="546"/>
    </location>
</feature>
<feature type="transmembrane region" description="Helical" evidence="8">
    <location>
        <begin position="390"/>
        <end position="409"/>
    </location>
</feature>
<protein>
    <submittedName>
        <fullName evidence="10">Patched family domain containing protein</fullName>
    </submittedName>
</protein>
<gene>
    <name evidence="10" type="ORF">BN1205_032950</name>
</gene>
<feature type="compositionally biased region" description="Polar residues" evidence="7">
    <location>
        <begin position="2005"/>
        <end position="2014"/>
    </location>
</feature>
<dbReference type="Gene3D" id="1.20.1640.10">
    <property type="entry name" value="Multidrug efflux transporter AcrB transmembrane domain"/>
    <property type="match status" value="2"/>
</dbReference>
<feature type="region of interest" description="Disordered" evidence="7">
    <location>
        <begin position="1705"/>
        <end position="1736"/>
    </location>
</feature>
<feature type="compositionally biased region" description="Polar residues" evidence="7">
    <location>
        <begin position="1979"/>
        <end position="1993"/>
    </location>
</feature>
<feature type="compositionally biased region" description="Low complexity" evidence="7">
    <location>
        <begin position="1887"/>
        <end position="1908"/>
    </location>
</feature>
<feature type="region of interest" description="Disordered" evidence="7">
    <location>
        <begin position="616"/>
        <end position="759"/>
    </location>
</feature>
<feature type="compositionally biased region" description="Polar residues" evidence="7">
    <location>
        <begin position="1709"/>
        <end position="1733"/>
    </location>
</feature>
<feature type="transmembrane region" description="Helical" evidence="8">
    <location>
        <begin position="1392"/>
        <end position="1416"/>
    </location>
</feature>
<reference evidence="10" key="1">
    <citation type="journal article" date="2015" name="PLoS ONE">
        <title>Comprehensive Evaluation of Toxoplasma gondii VEG and Neospora caninum LIV Genomes with Tachyzoite Stage Transcriptome and Proteome Defines Novel Transcript Features.</title>
        <authorList>
            <person name="Ramaprasad A."/>
            <person name="Mourier T."/>
            <person name="Naeem R."/>
            <person name="Malas T.B."/>
            <person name="Moussa E."/>
            <person name="Panigrahi A."/>
            <person name="Vermont S.J."/>
            <person name="Otto T.D."/>
            <person name="Wastling J."/>
            <person name="Pain A."/>
        </authorList>
    </citation>
    <scope>NUCLEOTIDE SEQUENCE</scope>
    <source>
        <strain evidence="10">VEG</strain>
    </source>
</reference>
<dbReference type="EMBL" id="LN714494">
    <property type="protein sequence ID" value="CEL72980.1"/>
    <property type="molecule type" value="Genomic_DNA"/>
</dbReference>
<feature type="transmembrane region" description="Helical" evidence="8">
    <location>
        <begin position="1295"/>
        <end position="1320"/>
    </location>
</feature>
<keyword evidence="4 8" id="KW-1133">Transmembrane helix</keyword>
<accession>A0A0F7US74</accession>
<dbReference type="PANTHER" id="PTHR10796:SF92">
    <property type="entry name" value="PATCHED-RELATED, ISOFORM A"/>
    <property type="match status" value="1"/>
</dbReference>
<feature type="transmembrane region" description="Helical" evidence="8">
    <location>
        <begin position="524"/>
        <end position="546"/>
    </location>
</feature>
<evidence type="ECO:0000259" key="9">
    <source>
        <dbReference type="PROSITE" id="PS50156"/>
    </source>
</evidence>
<dbReference type="InterPro" id="IPR051697">
    <property type="entry name" value="Patched_domain-protein"/>
</dbReference>
<feature type="compositionally biased region" description="Polar residues" evidence="7">
    <location>
        <begin position="193"/>
        <end position="214"/>
    </location>
</feature>
<feature type="region of interest" description="Disordered" evidence="7">
    <location>
        <begin position="2145"/>
        <end position="2293"/>
    </location>
</feature>
<feature type="region of interest" description="Disordered" evidence="7">
    <location>
        <begin position="1885"/>
        <end position="1930"/>
    </location>
</feature>
<evidence type="ECO:0000313" key="10">
    <source>
        <dbReference type="EMBL" id="CEL72980.1"/>
    </source>
</evidence>
<feature type="transmembrane region" description="Helical" evidence="8">
    <location>
        <begin position="494"/>
        <end position="518"/>
    </location>
</feature>
<sequence>MGREGVGLRWWQRLTRRYLAFCQELLVQKESIVAAIGEGFGKWARICYRYPYHVMLASLVLCVAMASGLLPPTPVWIDGAEKLYSLPYSRARDDGTLHTSYFGDVLGRKSVVILKHKVEGSNILTWKYLEAIQHLDAIIRGREVDPVGSRKLVIPRTFGDQNDNIFSQSEGKQETEKAVQESNRSAGHASDDALNSGTLSNNSRHPRGSHSSTGMDDRGYMTFEDICLMNPFGECAIDSVLKFGLHELRQMGFLPGEPEVWVFDGTVYNTKQVGFIPEYFLGGITKEQCWRQMPLELAQRLLPSSRIRPLPDQPGFAMVDIDCITKAQAAMLQYDADGRSQFEGRNMMWERLFIQIMKDNQSFGDLEVSFQAFRSRDDELRASTSESKDVVYVVFTFFILATYSTALNFSCDLYRNKLFSALMGFGAAFMGLGAGMGIVAYMGMPMVPTVLICPFLVLGIGVDDMFVVMNCYCVSYTIHDPEERCIQALRISGLGISITTLTNLISFGVGAFSAYMSIRNFCVYSAMALFMGYVFVLTFFFPTLCIDARREECARVCPFCLPDISDRQKVAQERLAEMTDEERKIVESMASLSQEELIAYKVNVFYEEQAIRKATRQRRDLGERGRTAEQARPDGPTRFIRRLAEALTVHRPLPPPPSPSASFRSALPSQSMSVNGGSANSGQGSAPNPRSTSATSTAPLPPTVPSGSASSHWGQNVDGSETRKTKFPSVSGAYAGGDITKHGEKNGLGRDTKSFVSGRIPREGKDDAIMIAVPKLATTIGGLPPDLAREALYEEPRGNVGRKWREFFLCYYGPLLMWFPVKVAVVVAFVAIAAVSVYGFTKLELGLELSELAPGNSYMRRFDADFAHYFNKFDQPTDIFFVDRKKRPANSNSSYGVAGDSPLSSSAPPRRLFIADNPLQPFTNADAADAAFYSGHDRGDIAHYTQSPIQVAPELQIKGELGTPSQKAASREKLSPRQKVASVSGQISPSLSVSPPTLRGATMAEHASQMDASSFLSTESKKGQDNSSVPLEDRNIPEANTVETKTNSEKRVYSLDTWTTEETRGRRLVGTNGEMAKERSETQATQFGDSWDKVSSSIDKAGGNSVDDMSIRTEWWNPKVQAALRAFHKKLESRPTTSRLVNPLLTMLDDPQIGAKLRMGDKQVFEDTIYYQLVHSKSPYRQFKFDFIWTGRELKTWRMRLLPKYMATSEERASWMQQLRNDCDEAAKAFVEISEGDNNEEVEYASSNQKSSSVSLTDKASSAWGTTRDDLGALPGEPIYPIAYTYMMIFYESDLGILSSVLINMLSAGLAMLLVAFVLIPEALAGFLVILMICLIDLALFGFMYFWRVKLHMVSTIALVISIGFAVDYSAHLCHTFTHCKGETREKRVIESLVLMGNPIFHGASSTLLGIMLLGFSESFVFTVFFRMMVMVVAFGASHGMLLLPVILSWIGPMGHTDHGKALESSTSCADLSGEGTVSRPEKPHQLHSKLPKDQFIPSVPFPQHLSHPAEENTSKTNPTLLTSKLRPEASRSGGAPNVLGAAEAEKNAENSHVGRWFLAKMLPKASSGGDRQQIGSETFGSLQGTDEGASFVIDTTGHRRPVVHPRAASLPVPLPVRSLPASLDVQSFRQTHANPHNLADHCFLPYSDQKVRVSADDTAAALRPSGPWAHGDEEPTSSCISSPLDYTAHQQARQLKAHRRSRLLEGQIPNSVENSEANRGTLHGVSSTTASGLPSHPLETASAELELAPMIASSQAAAALSQLREKLWNSVASSRTSTGSGVFLQNKEIYPMASQRCTQRKRSSHESRIGEMKGCCEETQGGEDGREMREPKVCVPLVKEPPFPSVASEVSSAAFSESTTGATNNPDLKKHIVAHPRRVMSCGPTLSLQPSLKSSSVVSSQHPSLVSGNASSISHSKRRNSAVAGKPSISTAYHSGTATIGGQPVITVRKGIGVVGFPHPGCTSIAGARSGQRRHSTSKGASSGQNLPSLVSNRLPRPPKNGTPHDTQNSRSSDVVGHGFPAAAEELDTGGRRTANSEVGSGAKRSHSTNSVNLGRTPREREPHTRPGSHTFGLVHSSSLPSNVARDGECKHTPLPPASRSSSAVSTTFANTSTHNARPKSQNSPVSYVSSHASKKLILPPTHLATSHQRGRSSQNHSQPTHVMGKADQDKGQALESVSSLDAPAGSASKRRNSTGNLMANRGRRELGVVSASGHSETEQKRGESRQQRSGRRDTRDPSGQGMEAGDERTEDEISKPGCGKEEYQTKGGGLFQQLLQRGMSLRKTRDEGPLA</sequence>
<feature type="compositionally biased region" description="Low complexity" evidence="7">
    <location>
        <begin position="660"/>
        <end position="698"/>
    </location>
</feature>
<feature type="compositionally biased region" description="Basic and acidic residues" evidence="7">
    <location>
        <begin position="2217"/>
        <end position="2238"/>
    </location>
</feature>
<feature type="transmembrane region" description="Helical" evidence="8">
    <location>
        <begin position="1327"/>
        <end position="1347"/>
    </location>
</feature>
<feature type="region of interest" description="Disordered" evidence="7">
    <location>
        <begin position="1462"/>
        <end position="1488"/>
    </location>
</feature>
<dbReference type="InterPro" id="IPR000731">
    <property type="entry name" value="SSD"/>
</dbReference>
<feature type="compositionally biased region" description="Polar residues" evidence="7">
    <location>
        <begin position="2100"/>
        <end position="2133"/>
    </location>
</feature>
<dbReference type="Pfam" id="PF02460">
    <property type="entry name" value="Patched"/>
    <property type="match status" value="1"/>
</dbReference>
<evidence type="ECO:0000256" key="5">
    <source>
        <dbReference type="ARBA" id="ARBA00023136"/>
    </source>
</evidence>
<keyword evidence="3 8" id="KW-0812">Transmembrane</keyword>
<keyword evidence="5 8" id="KW-0472">Membrane</keyword>
<feature type="transmembrane region" description="Helical" evidence="8">
    <location>
        <begin position="1428"/>
        <end position="1451"/>
    </location>
</feature>
<feature type="compositionally biased region" description="Basic and acidic residues" evidence="7">
    <location>
        <begin position="2247"/>
        <end position="2266"/>
    </location>
</feature>
<name>A0A0F7US74_TOXGV</name>
<evidence type="ECO:0000256" key="3">
    <source>
        <dbReference type="ARBA" id="ARBA00022692"/>
    </source>
</evidence>
<comment type="similarity">
    <text evidence="2">Belongs to the patched family.</text>
</comment>
<keyword evidence="6" id="KW-0325">Glycoprotein</keyword>
<dbReference type="PANTHER" id="PTHR10796">
    <property type="entry name" value="PATCHED-RELATED"/>
    <property type="match status" value="1"/>
</dbReference>
<feature type="transmembrane region" description="Helical" evidence="8">
    <location>
        <begin position="50"/>
        <end position="70"/>
    </location>
</feature>
<feature type="compositionally biased region" description="Polar residues" evidence="7">
    <location>
        <begin position="981"/>
        <end position="995"/>
    </location>
</feature>
<feature type="compositionally biased region" description="Basic and acidic residues" evidence="7">
    <location>
        <begin position="617"/>
        <end position="632"/>
    </location>
</feature>
<feature type="region of interest" description="Disordered" evidence="7">
    <location>
        <begin position="1501"/>
        <end position="1520"/>
    </location>
</feature>
<dbReference type="SUPFAM" id="SSF82866">
    <property type="entry name" value="Multidrug efflux transporter AcrB transmembrane domain"/>
    <property type="match status" value="2"/>
</dbReference>
<feature type="region of interest" description="Disordered" evidence="7">
    <location>
        <begin position="963"/>
        <end position="1048"/>
    </location>
</feature>